<protein>
    <recommendedName>
        <fullName evidence="4">DUF3078 domain-containing protein</fullName>
    </recommendedName>
</protein>
<dbReference type="Proteomes" id="UP001628220">
    <property type="component" value="Unassembled WGS sequence"/>
</dbReference>
<evidence type="ECO:0000313" key="2">
    <source>
        <dbReference type="EMBL" id="GAB1252389.1"/>
    </source>
</evidence>
<dbReference type="InterPro" id="IPR021428">
    <property type="entry name" value="DUF3078"/>
</dbReference>
<feature type="chain" id="PRO_5046340454" description="DUF3078 domain-containing protein" evidence="1">
    <location>
        <begin position="27"/>
        <end position="445"/>
    </location>
</feature>
<organism evidence="2 3">
    <name type="scientific">Porphyromonas miyakawae</name>
    <dbReference type="NCBI Taxonomy" id="3137470"/>
    <lineage>
        <taxon>Bacteria</taxon>
        <taxon>Pseudomonadati</taxon>
        <taxon>Bacteroidota</taxon>
        <taxon>Bacteroidia</taxon>
        <taxon>Bacteroidales</taxon>
        <taxon>Porphyromonadaceae</taxon>
        <taxon>Porphyromonas</taxon>
    </lineage>
</organism>
<reference evidence="2 3" key="1">
    <citation type="journal article" date="2025" name="Int. J. Syst. Evol. Microbiol.">
        <title>Desulfovibrio falkowii sp. nov., Porphyromonas miyakawae sp. nov., Mediterraneibacter flintii sp. nov. and Owariibacterium komagatae gen. nov., sp. nov., isolated from human faeces.</title>
        <authorList>
            <person name="Hamaguchi T."/>
            <person name="Ohara M."/>
            <person name="Hisatomi A."/>
            <person name="Sekiguchi K."/>
            <person name="Takeda J.I."/>
            <person name="Ueyama J."/>
            <person name="Ito M."/>
            <person name="Nishiwaki H."/>
            <person name="Ogi T."/>
            <person name="Hirayama M."/>
            <person name="Ohkuma M."/>
            <person name="Sakamoto M."/>
            <person name="Ohno K."/>
        </authorList>
    </citation>
    <scope>NUCLEOTIDE SEQUENCE [LARGE SCALE GENOMIC DNA]</scope>
    <source>
        <strain evidence="2 3">13CB11C</strain>
    </source>
</reference>
<feature type="signal peptide" evidence="1">
    <location>
        <begin position="1"/>
        <end position="26"/>
    </location>
</feature>
<evidence type="ECO:0000256" key="1">
    <source>
        <dbReference type="SAM" id="SignalP"/>
    </source>
</evidence>
<proteinExistence type="predicted"/>
<dbReference type="EMBL" id="BAAFSF010000004">
    <property type="protein sequence ID" value="GAB1252389.1"/>
    <property type="molecule type" value="Genomic_DNA"/>
</dbReference>
<dbReference type="RefSeq" id="WP_411916142.1">
    <property type="nucleotide sequence ID" value="NZ_BAAFSF010000004.1"/>
</dbReference>
<evidence type="ECO:0008006" key="4">
    <source>
        <dbReference type="Google" id="ProtNLM"/>
    </source>
</evidence>
<comment type="caution">
    <text evidence="2">The sequence shown here is derived from an EMBL/GenBank/DDBJ whole genome shotgun (WGS) entry which is preliminary data.</text>
</comment>
<name>A0ABQ0E3W4_9PORP</name>
<gene>
    <name evidence="2" type="ORF">Tsumi_14950</name>
</gene>
<keyword evidence="3" id="KW-1185">Reference proteome</keyword>
<evidence type="ECO:0000313" key="3">
    <source>
        <dbReference type="Proteomes" id="UP001628220"/>
    </source>
</evidence>
<keyword evidence="1" id="KW-0732">Signal</keyword>
<sequence>MTRIGTIFSLVLGALLCHGATSLVQAQNNQSLSPLEENPRLAVLRDEHIIVLPSPYYRSPLPLWLQMPLVNTSIPPKSHYLEVESAKWPSLSSSQKDTSYRITAVEEFKKGAEIDRLNMERFQLRNPSLLVASAADLAASRFVMETVSAEDPSLKVASTIENGAIPTPPMGVSLERRYWKPGWESIVQFSENYVSPNWHKGGNSALNLYNKQLFRMDYNKERISWLNELDWRLSVFTSAADTVSRFRVAEDLLKLRSNFGVRAVENLFYTLDVEARTQLFTMREENKTARLSDLFSPIIVNVGLGMKYTLDKSFQNHYGRRLRLNVNVAPLAYDFRWSMRTDIDMQRHGFKEGKRTYSAFGSMLKAEMIFDVTSQLSWRSYLYYNTSYHRVETEWENGLNYAFSRFFSARINVQLRYDDAAPRTEEMRSRLQINQLLSIGFSMTL</sequence>
<accession>A0ABQ0E3W4</accession>
<dbReference type="Pfam" id="PF11276">
    <property type="entry name" value="DUF3078"/>
    <property type="match status" value="1"/>
</dbReference>